<dbReference type="GO" id="GO:0005829">
    <property type="term" value="C:cytosol"/>
    <property type="evidence" value="ECO:0007669"/>
    <property type="project" value="TreeGrafter"/>
</dbReference>
<evidence type="ECO:0000259" key="5">
    <source>
        <dbReference type="PROSITE" id="PS50930"/>
    </source>
</evidence>
<accession>A0A250KZV6</accession>
<dbReference type="PROSITE" id="PS50930">
    <property type="entry name" value="HTH_LYTTR"/>
    <property type="match status" value="1"/>
</dbReference>
<feature type="domain" description="Response regulatory" evidence="4">
    <location>
        <begin position="2"/>
        <end position="117"/>
    </location>
</feature>
<dbReference type="GO" id="GO:0032993">
    <property type="term" value="C:protein-DNA complex"/>
    <property type="evidence" value="ECO:0007669"/>
    <property type="project" value="TreeGrafter"/>
</dbReference>
<sequence length="253" mass="28334">MKILIVDDEAPARSRLRDVLSEIDSTLTVVGEAADGEQALRLAARTRPDAVLLDIRMPWIDGIQTARELARFPQPPAVVFTTAYDEYALQAFEVSAIDYLLKPVRKDRLAAALRKAERFTEIAWKQFAEALPAGQSTRSHLCIYSHGDIRLIPLDTVLYFRAEQKYTTVRTPDGETLIDDSLKSLEEEFGNTFIRVHRNALAAVEHIIALEKSASGGMALRLRGICETLEISRRHLPAVRAQLKQLATIGENR</sequence>
<feature type="modified residue" description="4-aspartylphosphate" evidence="3">
    <location>
        <position position="54"/>
    </location>
</feature>
<dbReference type="Gene3D" id="2.40.50.1020">
    <property type="entry name" value="LytTr DNA-binding domain"/>
    <property type="match status" value="1"/>
</dbReference>
<keyword evidence="1" id="KW-0902">Two-component regulatory system</keyword>
<dbReference type="SMART" id="SM00850">
    <property type="entry name" value="LytTR"/>
    <property type="match status" value="1"/>
</dbReference>
<evidence type="ECO:0000313" key="7">
    <source>
        <dbReference type="Proteomes" id="UP000266313"/>
    </source>
</evidence>
<name>A0A250KZV6_9GAMM</name>
<evidence type="ECO:0000313" key="6">
    <source>
        <dbReference type="EMBL" id="BBA37175.1"/>
    </source>
</evidence>
<reference evidence="6 7" key="1">
    <citation type="submission" date="2016-12" db="EMBL/GenBank/DDBJ databases">
        <title>Genome sequencing of Methylocaldum marinum.</title>
        <authorList>
            <person name="Takeuchi M."/>
            <person name="Kamagata Y."/>
            <person name="Hiraoka S."/>
            <person name="Oshima K."/>
            <person name="Hattori M."/>
            <person name="Iwasaki W."/>
        </authorList>
    </citation>
    <scope>NUCLEOTIDE SEQUENCE [LARGE SCALE GENOMIC DNA]</scope>
    <source>
        <strain evidence="6 7">S8</strain>
    </source>
</reference>
<keyword evidence="3" id="KW-0597">Phosphoprotein</keyword>
<dbReference type="AlphaFoldDB" id="A0A250KZV6"/>
<dbReference type="Proteomes" id="UP000266313">
    <property type="component" value="Chromosome"/>
</dbReference>
<keyword evidence="7" id="KW-1185">Reference proteome</keyword>
<dbReference type="EMBL" id="AP017928">
    <property type="protein sequence ID" value="BBA37175.1"/>
    <property type="molecule type" value="Genomic_DNA"/>
</dbReference>
<dbReference type="SUPFAM" id="SSF52172">
    <property type="entry name" value="CheY-like"/>
    <property type="match status" value="1"/>
</dbReference>
<dbReference type="PANTHER" id="PTHR48111:SF69">
    <property type="entry name" value="RESPONSE REGULATOR RECEIVER"/>
    <property type="match status" value="1"/>
</dbReference>
<dbReference type="SMART" id="SM00448">
    <property type="entry name" value="REC"/>
    <property type="match status" value="1"/>
</dbReference>
<dbReference type="InterPro" id="IPR001789">
    <property type="entry name" value="Sig_transdc_resp-reg_receiver"/>
</dbReference>
<dbReference type="InterPro" id="IPR007492">
    <property type="entry name" value="LytTR_DNA-bd_dom"/>
</dbReference>
<dbReference type="PROSITE" id="PS50110">
    <property type="entry name" value="RESPONSE_REGULATORY"/>
    <property type="match status" value="1"/>
</dbReference>
<dbReference type="PANTHER" id="PTHR48111">
    <property type="entry name" value="REGULATOR OF RPOS"/>
    <property type="match status" value="1"/>
</dbReference>
<evidence type="ECO:0000256" key="1">
    <source>
        <dbReference type="ARBA" id="ARBA00023012"/>
    </source>
</evidence>
<dbReference type="Gene3D" id="3.40.50.2300">
    <property type="match status" value="1"/>
</dbReference>
<evidence type="ECO:0000256" key="3">
    <source>
        <dbReference type="PROSITE-ProRule" id="PRU00169"/>
    </source>
</evidence>
<dbReference type="InterPro" id="IPR039420">
    <property type="entry name" value="WalR-like"/>
</dbReference>
<dbReference type="RefSeq" id="WP_119632205.1">
    <property type="nucleotide sequence ID" value="NZ_AP017928.1"/>
</dbReference>
<dbReference type="GO" id="GO:0006355">
    <property type="term" value="P:regulation of DNA-templated transcription"/>
    <property type="evidence" value="ECO:0007669"/>
    <property type="project" value="TreeGrafter"/>
</dbReference>
<proteinExistence type="predicted"/>
<feature type="domain" description="HTH LytTR-type" evidence="5">
    <location>
        <begin position="141"/>
        <end position="245"/>
    </location>
</feature>
<keyword evidence="2" id="KW-0238">DNA-binding</keyword>
<dbReference type="Pfam" id="PF04397">
    <property type="entry name" value="LytTR"/>
    <property type="match status" value="1"/>
</dbReference>
<evidence type="ECO:0000259" key="4">
    <source>
        <dbReference type="PROSITE" id="PS50110"/>
    </source>
</evidence>
<organism evidence="6 7">
    <name type="scientific">Methylocaldum marinum</name>
    <dbReference type="NCBI Taxonomy" id="1432792"/>
    <lineage>
        <taxon>Bacteria</taxon>
        <taxon>Pseudomonadati</taxon>
        <taxon>Pseudomonadota</taxon>
        <taxon>Gammaproteobacteria</taxon>
        <taxon>Methylococcales</taxon>
        <taxon>Methylococcaceae</taxon>
        <taxon>Methylocaldum</taxon>
    </lineage>
</organism>
<dbReference type="GO" id="GO:0000156">
    <property type="term" value="F:phosphorelay response regulator activity"/>
    <property type="evidence" value="ECO:0007669"/>
    <property type="project" value="TreeGrafter"/>
</dbReference>
<evidence type="ECO:0000256" key="2">
    <source>
        <dbReference type="ARBA" id="ARBA00023125"/>
    </source>
</evidence>
<dbReference type="OrthoDB" id="236568at2"/>
<dbReference type="GO" id="GO:0000976">
    <property type="term" value="F:transcription cis-regulatory region binding"/>
    <property type="evidence" value="ECO:0007669"/>
    <property type="project" value="TreeGrafter"/>
</dbReference>
<dbReference type="Pfam" id="PF00072">
    <property type="entry name" value="Response_reg"/>
    <property type="match status" value="1"/>
</dbReference>
<dbReference type="InterPro" id="IPR011006">
    <property type="entry name" value="CheY-like_superfamily"/>
</dbReference>
<protein>
    <submittedName>
        <fullName evidence="6">Alginate biosynthesis regulatory protein AlgR</fullName>
    </submittedName>
</protein>
<dbReference type="KEGG" id="mmai:sS8_5253"/>
<gene>
    <name evidence="6" type="ORF">sS8_5253</name>
</gene>